<evidence type="ECO:0000256" key="2">
    <source>
        <dbReference type="ARBA" id="ARBA00022679"/>
    </source>
</evidence>
<evidence type="ECO:0000256" key="3">
    <source>
        <dbReference type="ARBA" id="ARBA00022741"/>
    </source>
</evidence>
<evidence type="ECO:0000256" key="8">
    <source>
        <dbReference type="HAMAP-Rule" id="MF_00238"/>
    </source>
</evidence>
<dbReference type="RefSeq" id="WP_213654034.1">
    <property type="nucleotide sequence ID" value="NZ_BOSL01000002.1"/>
</dbReference>
<name>A0ABQ4M7X1_9BACL</name>
<proteinExistence type="inferred from homology"/>
<dbReference type="InterPro" id="IPR011994">
    <property type="entry name" value="Cytidylate_kinase_dom"/>
</dbReference>
<keyword evidence="4 8" id="KW-0418">Kinase</keyword>
<comment type="subcellular location">
    <subcellularLocation>
        <location evidence="8">Cytoplasm</location>
    </subcellularLocation>
</comment>
<evidence type="ECO:0000256" key="1">
    <source>
        <dbReference type="ARBA" id="ARBA00009427"/>
    </source>
</evidence>
<feature type="domain" description="Cytidylate kinase" evidence="9">
    <location>
        <begin position="14"/>
        <end position="225"/>
    </location>
</feature>
<protein>
    <recommendedName>
        <fullName evidence="8">Cytidylate kinase</fullName>
        <shortName evidence="8">CK</shortName>
        <ecNumber evidence="8">2.7.4.25</ecNumber>
    </recommendedName>
    <alternativeName>
        <fullName evidence="8">Cytidine monophosphate kinase</fullName>
        <shortName evidence="8">CMP kinase</shortName>
    </alternativeName>
</protein>
<accession>A0ABQ4M7X1</accession>
<keyword evidence="5 8" id="KW-0067">ATP-binding</keyword>
<evidence type="ECO:0000256" key="4">
    <source>
        <dbReference type="ARBA" id="ARBA00022777"/>
    </source>
</evidence>
<evidence type="ECO:0000256" key="5">
    <source>
        <dbReference type="ARBA" id="ARBA00022840"/>
    </source>
</evidence>
<dbReference type="InterPro" id="IPR027417">
    <property type="entry name" value="P-loop_NTPase"/>
</dbReference>
<dbReference type="Proteomes" id="UP000679992">
    <property type="component" value="Unassembled WGS sequence"/>
</dbReference>
<evidence type="ECO:0000256" key="7">
    <source>
        <dbReference type="ARBA" id="ARBA00048478"/>
    </source>
</evidence>
<evidence type="ECO:0000313" key="11">
    <source>
        <dbReference type="Proteomes" id="UP000679992"/>
    </source>
</evidence>
<evidence type="ECO:0000259" key="9">
    <source>
        <dbReference type="Pfam" id="PF02224"/>
    </source>
</evidence>
<dbReference type="NCBIfam" id="TIGR00017">
    <property type="entry name" value="cmk"/>
    <property type="match status" value="1"/>
</dbReference>
<comment type="catalytic activity">
    <reaction evidence="6 8">
        <text>dCMP + ATP = dCDP + ADP</text>
        <dbReference type="Rhea" id="RHEA:25094"/>
        <dbReference type="ChEBI" id="CHEBI:30616"/>
        <dbReference type="ChEBI" id="CHEBI:57566"/>
        <dbReference type="ChEBI" id="CHEBI:58593"/>
        <dbReference type="ChEBI" id="CHEBI:456216"/>
        <dbReference type="EC" id="2.7.4.25"/>
    </reaction>
</comment>
<evidence type="ECO:0000256" key="6">
    <source>
        <dbReference type="ARBA" id="ARBA00047615"/>
    </source>
</evidence>
<dbReference type="Pfam" id="PF02224">
    <property type="entry name" value="Cytidylate_kin"/>
    <property type="match status" value="1"/>
</dbReference>
<dbReference type="Gene3D" id="3.40.50.300">
    <property type="entry name" value="P-loop containing nucleotide triphosphate hydrolases"/>
    <property type="match status" value="1"/>
</dbReference>
<dbReference type="HAMAP" id="MF_00238">
    <property type="entry name" value="Cytidyl_kinase_type1"/>
    <property type="match status" value="1"/>
</dbReference>
<dbReference type="PANTHER" id="PTHR21299">
    <property type="entry name" value="CYTIDYLATE KINASE/PANTOATE-BETA-ALANINE LIGASE"/>
    <property type="match status" value="1"/>
</dbReference>
<dbReference type="EMBL" id="BOSL01000002">
    <property type="protein sequence ID" value="GIP52086.1"/>
    <property type="molecule type" value="Genomic_DNA"/>
</dbReference>
<dbReference type="GO" id="GO:0016301">
    <property type="term" value="F:kinase activity"/>
    <property type="evidence" value="ECO:0007669"/>
    <property type="project" value="UniProtKB-KW"/>
</dbReference>
<dbReference type="CDD" id="cd02020">
    <property type="entry name" value="CMPK"/>
    <property type="match status" value="1"/>
</dbReference>
<keyword evidence="11" id="KW-1185">Reference proteome</keyword>
<dbReference type="InterPro" id="IPR003136">
    <property type="entry name" value="Cytidylate_kin"/>
</dbReference>
<dbReference type="PANTHER" id="PTHR21299:SF2">
    <property type="entry name" value="CYTIDYLATE KINASE"/>
    <property type="match status" value="1"/>
</dbReference>
<keyword evidence="8" id="KW-0963">Cytoplasm</keyword>
<organism evidence="10 11">
    <name type="scientific">Paenibacillus vini</name>
    <dbReference type="NCBI Taxonomy" id="1476024"/>
    <lineage>
        <taxon>Bacteria</taxon>
        <taxon>Bacillati</taxon>
        <taxon>Bacillota</taxon>
        <taxon>Bacilli</taxon>
        <taxon>Bacillales</taxon>
        <taxon>Paenibacillaceae</taxon>
        <taxon>Paenibacillus</taxon>
    </lineage>
</organism>
<dbReference type="EC" id="2.7.4.25" evidence="8"/>
<reference evidence="10 11" key="1">
    <citation type="submission" date="2021-03" db="EMBL/GenBank/DDBJ databases">
        <title>Antimicrobial resistance genes in bacteria isolated from Japanese honey, and their potential for conferring macrolide and lincosamide resistance in the American foulbrood pathogen Paenibacillus larvae.</title>
        <authorList>
            <person name="Okamoto M."/>
            <person name="Kumagai M."/>
            <person name="Kanamori H."/>
            <person name="Takamatsu D."/>
        </authorList>
    </citation>
    <scope>NUCLEOTIDE SEQUENCE [LARGE SCALE GENOMIC DNA]</scope>
    <source>
        <strain evidence="10 11">J42TS3</strain>
    </source>
</reference>
<feature type="binding site" evidence="8">
    <location>
        <begin position="18"/>
        <end position="26"/>
    </location>
    <ligand>
        <name>ATP</name>
        <dbReference type="ChEBI" id="CHEBI:30616"/>
    </ligand>
</feature>
<comment type="caution">
    <text evidence="10">The sequence shown here is derived from an EMBL/GenBank/DDBJ whole genome shotgun (WGS) entry which is preliminary data.</text>
</comment>
<dbReference type="SUPFAM" id="SSF52540">
    <property type="entry name" value="P-loop containing nucleoside triphosphate hydrolases"/>
    <property type="match status" value="1"/>
</dbReference>
<comment type="catalytic activity">
    <reaction evidence="7 8">
        <text>CMP + ATP = CDP + ADP</text>
        <dbReference type="Rhea" id="RHEA:11600"/>
        <dbReference type="ChEBI" id="CHEBI:30616"/>
        <dbReference type="ChEBI" id="CHEBI:58069"/>
        <dbReference type="ChEBI" id="CHEBI:60377"/>
        <dbReference type="ChEBI" id="CHEBI:456216"/>
        <dbReference type="EC" id="2.7.4.25"/>
    </reaction>
</comment>
<sequence length="235" mass="26358">MASGASSSYGKINIAIDGPAGAGKSTIARRVAGLLSYVYVDTGAMYRAATWYFNQLGIEPEDEEKVLQTLPNLVIELIPGENGQRVRVNGQEATEEIRSLAVNAKVSRYAQIEGLRNRLVSLQRQMALRKGIVMDGRDIGTTVLPDAEVKIFMTASVEERARRRYKEMKEQNQITMEQLIADMSERDRLDQEREISPLRQAEDAVLLDTTNMTLEEVVESIVSMCRTFVRERELG</sequence>
<evidence type="ECO:0000313" key="10">
    <source>
        <dbReference type="EMBL" id="GIP52086.1"/>
    </source>
</evidence>
<gene>
    <name evidence="8 10" type="primary">cmk</name>
    <name evidence="10" type="ORF">J42TS3_11210</name>
</gene>
<keyword evidence="2 8" id="KW-0808">Transferase</keyword>
<keyword evidence="3 8" id="KW-0547">Nucleotide-binding</keyword>
<comment type="similarity">
    <text evidence="1 8">Belongs to the cytidylate kinase family. Type 1 subfamily.</text>
</comment>